<gene>
    <name evidence="2" type="ordered locus">MYPE8480</name>
</gene>
<dbReference type="STRING" id="272633.gene:10731970"/>
<dbReference type="KEGG" id="mpe:MYPE8480"/>
<dbReference type="Proteomes" id="UP000002522">
    <property type="component" value="Chromosome"/>
</dbReference>
<sequence>MVVKQKGIYMKNDLKKSIKTNAEKTNKNLFYDSFSGNMKTSVFISRIRDSETVNLKDYSEKVIDSYIDQETNERVKTVKFKAKSIEGNIMIRENNPSPDILEEILKQLKTISSDVSQLKTDMVQVKADIVELKTDVAQLKTDMVEVKADIVELKTDVSQLKKDVSRIMKCPTIVRELAEID</sequence>
<name>Q8EUS2_MALP2</name>
<proteinExistence type="predicted"/>
<dbReference type="InParanoid" id="Q8EUS2"/>
<keyword evidence="3" id="KW-1185">Reference proteome</keyword>
<organism evidence="2 3">
    <name type="scientific">Malacoplasma penetrans (strain HF-2)</name>
    <name type="common">Mycoplasma penetrans</name>
    <dbReference type="NCBI Taxonomy" id="272633"/>
    <lineage>
        <taxon>Bacteria</taxon>
        <taxon>Bacillati</taxon>
        <taxon>Mycoplasmatota</taxon>
        <taxon>Mycoplasmoidales</taxon>
        <taxon>Mycoplasmoidaceae</taxon>
        <taxon>Malacoplasma</taxon>
    </lineage>
</organism>
<dbReference type="EMBL" id="BA000026">
    <property type="protein sequence ID" value="BAC44640.1"/>
    <property type="molecule type" value="Genomic_DNA"/>
</dbReference>
<protein>
    <submittedName>
        <fullName evidence="2">Uncharacterized protein</fullName>
    </submittedName>
</protein>
<evidence type="ECO:0000313" key="3">
    <source>
        <dbReference type="Proteomes" id="UP000002522"/>
    </source>
</evidence>
<feature type="coiled-coil region" evidence="1">
    <location>
        <begin position="101"/>
        <end position="163"/>
    </location>
</feature>
<evidence type="ECO:0000256" key="1">
    <source>
        <dbReference type="SAM" id="Coils"/>
    </source>
</evidence>
<evidence type="ECO:0000313" key="2">
    <source>
        <dbReference type="EMBL" id="BAC44640.1"/>
    </source>
</evidence>
<dbReference type="AlphaFoldDB" id="Q8EUS2"/>
<dbReference type="HOGENOM" id="CLU_148621_0_0_14"/>
<keyword evidence="1" id="KW-0175">Coiled coil</keyword>
<accession>Q8EUS2</accession>
<reference evidence="2 3" key="1">
    <citation type="journal article" date="2002" name="Nucleic Acids Res.">
        <title>The complete genomic sequence of Mycoplasma penetrans, an intracellular bacterial pathogen in humans.</title>
        <authorList>
            <person name="Sasaki Y."/>
            <person name="Ishikawa J."/>
            <person name="Yamashita A."/>
            <person name="Oshima K."/>
            <person name="Kenri T."/>
            <person name="Furuya K."/>
            <person name="Yoshino C."/>
            <person name="Horino A."/>
            <person name="Shiba T."/>
            <person name="Sasaki T."/>
            <person name="Hattori M."/>
        </authorList>
    </citation>
    <scope>NUCLEOTIDE SEQUENCE [LARGE SCALE GENOMIC DNA]</scope>
    <source>
        <strain evidence="2 3">HF-2</strain>
    </source>
</reference>
<dbReference type="Gene3D" id="1.20.5.170">
    <property type="match status" value="1"/>
</dbReference>